<proteinExistence type="predicted"/>
<evidence type="ECO:0000256" key="1">
    <source>
        <dbReference type="SAM" id="MobiDB-lite"/>
    </source>
</evidence>
<gene>
    <name evidence="2" type="ORF">CIPAW_03G148200</name>
</gene>
<feature type="region of interest" description="Disordered" evidence="1">
    <location>
        <begin position="148"/>
        <end position="269"/>
    </location>
</feature>
<dbReference type="PANTHER" id="PTHR36054:SF2">
    <property type="entry name" value="PROTEIN SICKLE"/>
    <property type="match status" value="1"/>
</dbReference>
<protein>
    <submittedName>
        <fullName evidence="2">Uncharacterized protein</fullName>
    </submittedName>
</protein>
<comment type="caution">
    <text evidence="2">The sequence shown here is derived from an EMBL/GenBank/DDBJ whole genome shotgun (WGS) entry which is preliminary data.</text>
</comment>
<sequence>MEDSAKRRERLKAMRMQADQAEVPNNSESSGMPGCLSNPLIETATMAMQESCAPRFDFYTDPMSAFSDSKKSNKAGNQIRPDCFTSPSNSGSPMARFSPSLPGPRNPSLAHQIQSSWSPNQIMYQPQGMASPHRSPVGMASPHRNLVGMASPHQNPVGMASPFSMHPQTPEAWNGSTGPTSHSFSSNPSRGGHLPSPGFGPRGSPYSNTWQGGRGHWVSHSPSPGSGRGIPHPTLGSGGSRQYGSSMSPGLGQSSGQGRGGSNARFSAPGRALGPEQFYNESMLEDPWKFSKPVIWKSMHASVNYLNSPDSSNSWTTKSHSSKKARVSEALNKSSHQPSLAEYLAASFKEAVDDGAST</sequence>
<dbReference type="GO" id="GO:0000398">
    <property type="term" value="P:mRNA splicing, via spliceosome"/>
    <property type="evidence" value="ECO:0007669"/>
    <property type="project" value="InterPro"/>
</dbReference>
<dbReference type="EMBL" id="CM031811">
    <property type="protein sequence ID" value="KAG6661052.1"/>
    <property type="molecule type" value="Genomic_DNA"/>
</dbReference>
<dbReference type="GO" id="GO:0035196">
    <property type="term" value="P:miRNA processing"/>
    <property type="evidence" value="ECO:0007669"/>
    <property type="project" value="InterPro"/>
</dbReference>
<dbReference type="AlphaFoldDB" id="A0A8T1R4J5"/>
<keyword evidence="3" id="KW-1185">Reference proteome</keyword>
<feature type="region of interest" description="Disordered" evidence="1">
    <location>
        <begin position="1"/>
        <end position="37"/>
    </location>
</feature>
<dbReference type="Proteomes" id="UP000811609">
    <property type="component" value="Chromosome 3"/>
</dbReference>
<dbReference type="PANTHER" id="PTHR36054">
    <property type="entry name" value="PROTEIN SICKLE"/>
    <property type="match status" value="1"/>
</dbReference>
<evidence type="ECO:0000313" key="3">
    <source>
        <dbReference type="Proteomes" id="UP000811609"/>
    </source>
</evidence>
<feature type="region of interest" description="Disordered" evidence="1">
    <location>
        <begin position="307"/>
        <end position="337"/>
    </location>
</feature>
<reference evidence="2" key="1">
    <citation type="submission" date="2020-12" db="EMBL/GenBank/DDBJ databases">
        <title>WGS assembly of Carya illinoinensis cv. Pawnee.</title>
        <authorList>
            <person name="Platts A."/>
            <person name="Shu S."/>
            <person name="Wright S."/>
            <person name="Barry K."/>
            <person name="Edger P."/>
            <person name="Pires J.C."/>
            <person name="Schmutz J."/>
        </authorList>
    </citation>
    <scope>NUCLEOTIDE SEQUENCE</scope>
    <source>
        <tissue evidence="2">Leaf</tissue>
    </source>
</reference>
<accession>A0A8T1R4J5</accession>
<feature type="region of interest" description="Disordered" evidence="1">
    <location>
        <begin position="64"/>
        <end position="112"/>
    </location>
</feature>
<organism evidence="2 3">
    <name type="scientific">Carya illinoinensis</name>
    <name type="common">Pecan</name>
    <dbReference type="NCBI Taxonomy" id="32201"/>
    <lineage>
        <taxon>Eukaryota</taxon>
        <taxon>Viridiplantae</taxon>
        <taxon>Streptophyta</taxon>
        <taxon>Embryophyta</taxon>
        <taxon>Tracheophyta</taxon>
        <taxon>Spermatophyta</taxon>
        <taxon>Magnoliopsida</taxon>
        <taxon>eudicotyledons</taxon>
        <taxon>Gunneridae</taxon>
        <taxon>Pentapetalae</taxon>
        <taxon>rosids</taxon>
        <taxon>fabids</taxon>
        <taxon>Fagales</taxon>
        <taxon>Juglandaceae</taxon>
        <taxon>Carya</taxon>
    </lineage>
</organism>
<name>A0A8T1R4J5_CARIL</name>
<dbReference type="InterPro" id="IPR039292">
    <property type="entry name" value="SICKLE"/>
</dbReference>
<feature type="compositionally biased region" description="Polar residues" evidence="1">
    <location>
        <begin position="174"/>
        <end position="189"/>
    </location>
</feature>
<evidence type="ECO:0000313" key="2">
    <source>
        <dbReference type="EMBL" id="KAG6661052.1"/>
    </source>
</evidence>